<dbReference type="AlphaFoldDB" id="A0A915KY31"/>
<reference evidence="4" key="1">
    <citation type="submission" date="2022-11" db="UniProtKB">
        <authorList>
            <consortium name="WormBaseParasite"/>
        </authorList>
    </citation>
    <scope>IDENTIFICATION</scope>
</reference>
<evidence type="ECO:0000256" key="1">
    <source>
        <dbReference type="SAM" id="MobiDB-lite"/>
    </source>
</evidence>
<dbReference type="Proteomes" id="UP000887565">
    <property type="component" value="Unplaced"/>
</dbReference>
<keyword evidence="3" id="KW-1185">Reference proteome</keyword>
<organism evidence="3 4">
    <name type="scientific">Romanomermis culicivorax</name>
    <name type="common">Nematode worm</name>
    <dbReference type="NCBI Taxonomy" id="13658"/>
    <lineage>
        <taxon>Eukaryota</taxon>
        <taxon>Metazoa</taxon>
        <taxon>Ecdysozoa</taxon>
        <taxon>Nematoda</taxon>
        <taxon>Enoplea</taxon>
        <taxon>Dorylaimia</taxon>
        <taxon>Mermithida</taxon>
        <taxon>Mermithoidea</taxon>
        <taxon>Mermithidae</taxon>
        <taxon>Romanomermis</taxon>
    </lineage>
</organism>
<evidence type="ECO:0000256" key="2">
    <source>
        <dbReference type="SAM" id="Phobius"/>
    </source>
</evidence>
<feature type="region of interest" description="Disordered" evidence="1">
    <location>
        <begin position="131"/>
        <end position="156"/>
    </location>
</feature>
<feature type="transmembrane region" description="Helical" evidence="2">
    <location>
        <begin position="77"/>
        <end position="97"/>
    </location>
</feature>
<evidence type="ECO:0000313" key="4">
    <source>
        <dbReference type="WBParaSite" id="nRc.2.0.1.t43726-RA"/>
    </source>
</evidence>
<sequence>MEKEDNIYTIFVDFQSQKSSTNNHIIYDTNLWPSIQLHSHLFAEYAAECVCQKLAAKDEILTPQAASGIRKKRSKMIVILTVGPITLTILLLGAGAGQIMTEVMMRICFSGTLAPVALGAKKMDDVKRIEKSTSAKKDTVNDKQPGKLTTKNIAKV</sequence>
<name>A0A915KY31_ROMCU</name>
<dbReference type="WBParaSite" id="nRc.2.0.1.t43726-RA">
    <property type="protein sequence ID" value="nRc.2.0.1.t43726-RA"/>
    <property type="gene ID" value="nRc.2.0.1.g43726"/>
</dbReference>
<keyword evidence="2" id="KW-0472">Membrane</keyword>
<feature type="compositionally biased region" description="Basic and acidic residues" evidence="1">
    <location>
        <begin position="131"/>
        <end position="145"/>
    </location>
</feature>
<keyword evidence="2" id="KW-0812">Transmembrane</keyword>
<evidence type="ECO:0000313" key="3">
    <source>
        <dbReference type="Proteomes" id="UP000887565"/>
    </source>
</evidence>
<keyword evidence="2" id="KW-1133">Transmembrane helix</keyword>
<feature type="compositionally biased region" description="Polar residues" evidence="1">
    <location>
        <begin position="147"/>
        <end position="156"/>
    </location>
</feature>
<accession>A0A915KY31</accession>
<protein>
    <submittedName>
        <fullName evidence="4">Uncharacterized protein</fullName>
    </submittedName>
</protein>
<proteinExistence type="predicted"/>